<dbReference type="AlphaFoldDB" id="A0A8J7Y996"/>
<dbReference type="GO" id="GO:0016757">
    <property type="term" value="F:glycosyltransferase activity"/>
    <property type="evidence" value="ECO:0007669"/>
    <property type="project" value="UniProtKB-KW"/>
</dbReference>
<keyword evidence="1 4" id="KW-0328">Glycosyltransferase</keyword>
<sequence length="206" mass="21820">MFANRTEAGERLAAAIARANVDADIVLAIPRGGLPVGRAVADALDTPLDVVVARKVGAPGNPELAVAAVADDGTTWRNESLIGSFDLSPEYMDEETEHEQRAAKEKFDRYRGDRPPLELAGKRVLVVDDGLATGATMRACVQRVRDAGAASVVVAVPVASPETANEFERVADGVVAVETPPNFAAVGQFYRDFSQVSDDEAMALLD</sequence>
<comment type="caution">
    <text evidence="4">The sequence shown here is derived from an EMBL/GenBank/DDBJ whole genome shotgun (WGS) entry which is preliminary data.</text>
</comment>
<accession>A0A8J7Y996</accession>
<name>A0A8J7Y996_9EURY</name>
<keyword evidence="5" id="KW-1185">Reference proteome</keyword>
<dbReference type="EMBL" id="JAHQXF010000001">
    <property type="protein sequence ID" value="MBV0923599.1"/>
    <property type="molecule type" value="Genomic_DNA"/>
</dbReference>
<dbReference type="Gene3D" id="3.30.1310.20">
    <property type="entry name" value="PRTase-like"/>
    <property type="match status" value="1"/>
</dbReference>
<evidence type="ECO:0000313" key="5">
    <source>
        <dbReference type="Proteomes" id="UP000766550"/>
    </source>
</evidence>
<dbReference type="InterPro" id="IPR000836">
    <property type="entry name" value="PRTase_dom"/>
</dbReference>
<dbReference type="PANTHER" id="PTHR43363">
    <property type="entry name" value="HYPOXANTHINE PHOSPHORIBOSYLTRANSFERASE"/>
    <property type="match status" value="1"/>
</dbReference>
<proteinExistence type="predicted"/>
<dbReference type="PANTHER" id="PTHR43363:SF1">
    <property type="entry name" value="HYPOXANTHINE-GUANINE PHOSPHORIBOSYLTRANSFERASE"/>
    <property type="match status" value="1"/>
</dbReference>
<dbReference type="RefSeq" id="WP_162316719.1">
    <property type="nucleotide sequence ID" value="NZ_JAHQXF010000001.1"/>
</dbReference>
<keyword evidence="2" id="KW-0808">Transferase</keyword>
<evidence type="ECO:0000256" key="2">
    <source>
        <dbReference type="ARBA" id="ARBA00022679"/>
    </source>
</evidence>
<dbReference type="InterPro" id="IPR029057">
    <property type="entry name" value="PRTase-like"/>
</dbReference>
<evidence type="ECO:0000259" key="3">
    <source>
        <dbReference type="Pfam" id="PF00156"/>
    </source>
</evidence>
<dbReference type="SUPFAM" id="SSF53271">
    <property type="entry name" value="PRTase-like"/>
    <property type="match status" value="1"/>
</dbReference>
<evidence type="ECO:0000256" key="1">
    <source>
        <dbReference type="ARBA" id="ARBA00022676"/>
    </source>
</evidence>
<dbReference type="OrthoDB" id="56536at2157"/>
<feature type="domain" description="Phosphoribosyltransferase" evidence="3">
    <location>
        <begin position="8"/>
        <end position="192"/>
    </location>
</feature>
<dbReference type="Pfam" id="PF00156">
    <property type="entry name" value="Pribosyltran"/>
    <property type="match status" value="1"/>
</dbReference>
<dbReference type="Proteomes" id="UP000766550">
    <property type="component" value="Unassembled WGS sequence"/>
</dbReference>
<dbReference type="Gene3D" id="3.40.50.2020">
    <property type="match status" value="1"/>
</dbReference>
<protein>
    <submittedName>
        <fullName evidence="4">Phosphoribosyltransferase</fullName>
    </submittedName>
</protein>
<gene>
    <name evidence="4" type="ORF">KTS45_05235</name>
</gene>
<evidence type="ECO:0000313" key="4">
    <source>
        <dbReference type="EMBL" id="MBV0923599.1"/>
    </source>
</evidence>
<reference evidence="4 5" key="1">
    <citation type="submission" date="2021-06" db="EMBL/GenBank/DDBJ databases">
        <title>New haloarchaea isolates fom saline soil.</title>
        <authorList>
            <person name="Duran-Viseras A."/>
            <person name="Sanchez-Porro C.S."/>
            <person name="Ventosa A."/>
        </authorList>
    </citation>
    <scope>NUCLEOTIDE SEQUENCE [LARGE SCALE GENOMIC DNA]</scope>
    <source>
        <strain evidence="4 5">JCM 183640</strain>
    </source>
</reference>
<organism evidence="4 5">
    <name type="scientific">Haloarcula limicola</name>
    <dbReference type="NCBI Taxonomy" id="1429915"/>
    <lineage>
        <taxon>Archaea</taxon>
        <taxon>Methanobacteriati</taxon>
        <taxon>Methanobacteriota</taxon>
        <taxon>Stenosarchaea group</taxon>
        <taxon>Halobacteria</taxon>
        <taxon>Halobacteriales</taxon>
        <taxon>Haloarculaceae</taxon>
        <taxon>Haloarcula</taxon>
    </lineage>
</organism>
<dbReference type="CDD" id="cd06223">
    <property type="entry name" value="PRTases_typeI"/>
    <property type="match status" value="1"/>
</dbReference>